<evidence type="ECO:0000259" key="19">
    <source>
        <dbReference type="PROSITE" id="PS51483"/>
    </source>
</evidence>
<organism evidence="20 21">
    <name type="scientific">Thermospira aquatica</name>
    <dbReference type="NCBI Taxonomy" id="2828656"/>
    <lineage>
        <taxon>Bacteria</taxon>
        <taxon>Pseudomonadati</taxon>
        <taxon>Spirochaetota</taxon>
        <taxon>Spirochaetia</taxon>
        <taxon>Brevinematales</taxon>
        <taxon>Thermospiraceae</taxon>
        <taxon>Thermospira</taxon>
    </lineage>
</organism>
<dbReference type="InterPro" id="IPR005146">
    <property type="entry name" value="B3/B4_tRNA-bd"/>
</dbReference>
<keyword evidence="6 15" id="KW-0436">Ligase</keyword>
<keyword evidence="21" id="KW-1185">Reference proteome</keyword>
<evidence type="ECO:0000256" key="2">
    <source>
        <dbReference type="ARBA" id="ARBA00008653"/>
    </source>
</evidence>
<comment type="catalytic activity">
    <reaction evidence="14 15">
        <text>tRNA(Phe) + L-phenylalanine + ATP = L-phenylalanyl-tRNA(Phe) + AMP + diphosphate + H(+)</text>
        <dbReference type="Rhea" id="RHEA:19413"/>
        <dbReference type="Rhea" id="RHEA-COMP:9668"/>
        <dbReference type="Rhea" id="RHEA-COMP:9699"/>
        <dbReference type="ChEBI" id="CHEBI:15378"/>
        <dbReference type="ChEBI" id="CHEBI:30616"/>
        <dbReference type="ChEBI" id="CHEBI:33019"/>
        <dbReference type="ChEBI" id="CHEBI:58095"/>
        <dbReference type="ChEBI" id="CHEBI:78442"/>
        <dbReference type="ChEBI" id="CHEBI:78531"/>
        <dbReference type="ChEBI" id="CHEBI:456215"/>
        <dbReference type="EC" id="6.1.1.20"/>
    </reaction>
</comment>
<feature type="binding site" evidence="15">
    <location>
        <position position="460"/>
    </location>
    <ligand>
        <name>Mg(2+)</name>
        <dbReference type="ChEBI" id="CHEBI:18420"/>
        <note>shared with alpha subunit</note>
    </ligand>
</feature>
<dbReference type="Gene3D" id="3.30.56.10">
    <property type="match status" value="2"/>
</dbReference>
<dbReference type="NCBIfam" id="TIGR00472">
    <property type="entry name" value="pheT_bact"/>
    <property type="match status" value="1"/>
</dbReference>
<keyword evidence="8 15" id="KW-0547">Nucleotide-binding</keyword>
<dbReference type="InterPro" id="IPR005147">
    <property type="entry name" value="tRNA_synthase_B5-dom"/>
</dbReference>
<feature type="domain" description="FDX-ACB" evidence="18">
    <location>
        <begin position="692"/>
        <end position="784"/>
    </location>
</feature>
<dbReference type="SMART" id="SM00873">
    <property type="entry name" value="B3_4"/>
    <property type="match status" value="1"/>
</dbReference>
<feature type="binding site" evidence="15">
    <location>
        <position position="463"/>
    </location>
    <ligand>
        <name>Mg(2+)</name>
        <dbReference type="ChEBI" id="CHEBI:18420"/>
        <note>shared with alpha subunit</note>
    </ligand>
</feature>
<dbReference type="InterPro" id="IPR009061">
    <property type="entry name" value="DNA-bd_dom_put_sf"/>
</dbReference>
<dbReference type="GO" id="GO:0000049">
    <property type="term" value="F:tRNA binding"/>
    <property type="evidence" value="ECO:0007669"/>
    <property type="project" value="UniProtKB-UniRule"/>
</dbReference>
<comment type="cofactor">
    <cofactor evidence="15">
        <name>Mg(2+)</name>
        <dbReference type="ChEBI" id="CHEBI:18420"/>
    </cofactor>
    <text evidence="15">Binds 2 magnesium ions per tetramer.</text>
</comment>
<evidence type="ECO:0000256" key="8">
    <source>
        <dbReference type="ARBA" id="ARBA00022741"/>
    </source>
</evidence>
<dbReference type="SMART" id="SM00896">
    <property type="entry name" value="FDX-ACB"/>
    <property type="match status" value="1"/>
</dbReference>
<dbReference type="InterPro" id="IPR045060">
    <property type="entry name" value="Phe-tRNA-ligase_IIc_bsu"/>
</dbReference>
<feature type="domain" description="TRNA-binding" evidence="17">
    <location>
        <begin position="42"/>
        <end position="148"/>
    </location>
</feature>
<sequence>MIVTYNWLKEYVDFSLSPQDLRVRLTQMGPEVVSVTPVGIHEDNKDKIILSQVVEVTSHPKLAHLRVVKLDTLKDGVLVTNSGAVEKGDFVVWAKPGALLGGVTVGEKNFSGTVSKGMLIAKEHLGLEQKSSDIWILGKDKKTVNEVFGVYAEPDYRIEIELTANRSDCLSVIGIAREIAAMLDLPLKLPEIRENYPLLKEEPDITIQERKLCPRYSGRILRGVKILPSPAWMARRLEICGIRSINNVVDATNYVLLEFGHPTHAFDLDRLEGKKIIVRRAQDGEKLTTLDGETHTLNEDVLVIADEKRAVALAGIMGGENTEILDQTTHVLLESAFFDPISVRQTAKRYGIRTESSYRFERTADYGITVTVLQRLTQLIGLTVGEMQVSSIRDEYPVPFKEKGISLSTEFVNSYLGLDLETDEVEKYLSRLGMTIMKSLDNGCEVRVPSFRSDISRPVDLVEEIARVYGYNNIPTNLFKPPVDVEAMQKPQKFEYTLRPLVRNLGYTEVFNFSFTNEELLSRFGLNGESFISLRNPLSSDAAILRPYLTPQLIETLDRNIRRTYRESFLFYELGKTFLKRSGKVEEWEKSCLGLLRYGPGEDVYTITAEVERLVNIQGNWVIDVLPADVAFLHPLNSARFEVNGMLLGFAGEIHPDVVDAFEFRYPAYVAEIDLQVLESLRKPLARLEDIPIMPPVPRDISVVVDRALPGRKLMNAIKQAHPLIRQVEFTDVYVGPQLPEGKKSVTFSFLVQEKDKTLTDEEANAIRDEVVQLLKKEFGAELR</sequence>
<dbReference type="Gene3D" id="3.30.70.380">
    <property type="entry name" value="Ferrodoxin-fold anticodon-binding domain"/>
    <property type="match status" value="1"/>
</dbReference>
<evidence type="ECO:0000256" key="4">
    <source>
        <dbReference type="ARBA" id="ARBA00022490"/>
    </source>
</evidence>
<evidence type="ECO:0000256" key="1">
    <source>
        <dbReference type="ARBA" id="ARBA00004496"/>
    </source>
</evidence>
<keyword evidence="9 15" id="KW-0067">ATP-binding</keyword>
<dbReference type="AlphaFoldDB" id="A0AAX3BED7"/>
<comment type="subunit">
    <text evidence="3 15">Tetramer of two alpha and two beta subunits.</text>
</comment>
<feature type="domain" description="B5" evidence="19">
    <location>
        <begin position="400"/>
        <end position="476"/>
    </location>
</feature>
<dbReference type="KEGG" id="taqu:KDW03_02580"/>
<evidence type="ECO:0000256" key="13">
    <source>
        <dbReference type="ARBA" id="ARBA00023146"/>
    </source>
</evidence>
<comment type="similarity">
    <text evidence="2 15">Belongs to the phenylalanyl-tRNA synthetase beta subunit family. Type 1 subfamily.</text>
</comment>
<accession>A0AAX3BED7</accession>
<dbReference type="HAMAP" id="MF_00283">
    <property type="entry name" value="Phe_tRNA_synth_beta1"/>
    <property type="match status" value="1"/>
</dbReference>
<evidence type="ECO:0000313" key="21">
    <source>
        <dbReference type="Proteomes" id="UP001056539"/>
    </source>
</evidence>
<dbReference type="InterPro" id="IPR012340">
    <property type="entry name" value="NA-bd_OB-fold"/>
</dbReference>
<dbReference type="Gene3D" id="3.30.930.10">
    <property type="entry name" value="Bira Bifunctional Protein, Domain 2"/>
    <property type="match status" value="1"/>
</dbReference>
<dbReference type="PROSITE" id="PS50886">
    <property type="entry name" value="TRBD"/>
    <property type="match status" value="1"/>
</dbReference>
<dbReference type="CDD" id="cd00769">
    <property type="entry name" value="PheRS_beta_core"/>
    <property type="match status" value="1"/>
</dbReference>
<dbReference type="Pfam" id="PF17759">
    <property type="entry name" value="tRNA_synthFbeta"/>
    <property type="match status" value="1"/>
</dbReference>
<dbReference type="InterPro" id="IPR004532">
    <property type="entry name" value="Phe-tRNA-ligase_IIc_bsu_bact"/>
</dbReference>
<evidence type="ECO:0000256" key="14">
    <source>
        <dbReference type="ARBA" id="ARBA00049255"/>
    </source>
</evidence>
<dbReference type="InterPro" id="IPR005121">
    <property type="entry name" value="Fdx_antiC-bd"/>
</dbReference>
<dbReference type="GO" id="GO:0000287">
    <property type="term" value="F:magnesium ion binding"/>
    <property type="evidence" value="ECO:0007669"/>
    <property type="project" value="UniProtKB-UniRule"/>
</dbReference>
<dbReference type="PANTHER" id="PTHR10947">
    <property type="entry name" value="PHENYLALANYL-TRNA SYNTHETASE BETA CHAIN AND LEUCINE-RICH REPEAT-CONTAINING PROTEIN 47"/>
    <property type="match status" value="1"/>
</dbReference>
<evidence type="ECO:0000256" key="15">
    <source>
        <dbReference type="HAMAP-Rule" id="MF_00283"/>
    </source>
</evidence>
<dbReference type="Proteomes" id="UP001056539">
    <property type="component" value="Chromosome"/>
</dbReference>
<dbReference type="FunFam" id="3.50.40.10:FF:000001">
    <property type="entry name" value="Phenylalanine--tRNA ligase beta subunit"/>
    <property type="match status" value="1"/>
</dbReference>
<proteinExistence type="inferred from homology"/>
<dbReference type="InterPro" id="IPR045864">
    <property type="entry name" value="aa-tRNA-synth_II/BPL/LPL"/>
</dbReference>
<dbReference type="InterPro" id="IPR036690">
    <property type="entry name" value="Fdx_antiC-bd_sf"/>
</dbReference>
<evidence type="ECO:0000256" key="6">
    <source>
        <dbReference type="ARBA" id="ARBA00022598"/>
    </source>
</evidence>
<dbReference type="SUPFAM" id="SSF54991">
    <property type="entry name" value="Anticodon-binding domain of PheRS"/>
    <property type="match status" value="1"/>
</dbReference>
<evidence type="ECO:0000256" key="11">
    <source>
        <dbReference type="ARBA" id="ARBA00022884"/>
    </source>
</evidence>
<dbReference type="SUPFAM" id="SSF46955">
    <property type="entry name" value="Putative DNA-binding domain"/>
    <property type="match status" value="1"/>
</dbReference>
<dbReference type="GO" id="GO:0004826">
    <property type="term" value="F:phenylalanine-tRNA ligase activity"/>
    <property type="evidence" value="ECO:0007669"/>
    <property type="project" value="UniProtKB-UniRule"/>
</dbReference>
<dbReference type="InterPro" id="IPR041616">
    <property type="entry name" value="PheRS_beta_core"/>
</dbReference>
<dbReference type="GO" id="GO:0009328">
    <property type="term" value="C:phenylalanine-tRNA ligase complex"/>
    <property type="evidence" value="ECO:0007669"/>
    <property type="project" value="TreeGrafter"/>
</dbReference>
<dbReference type="GO" id="GO:0005524">
    <property type="term" value="F:ATP binding"/>
    <property type="evidence" value="ECO:0007669"/>
    <property type="project" value="UniProtKB-UniRule"/>
</dbReference>
<feature type="binding site" evidence="15">
    <location>
        <position position="464"/>
    </location>
    <ligand>
        <name>Mg(2+)</name>
        <dbReference type="ChEBI" id="CHEBI:18420"/>
        <note>shared with alpha subunit</note>
    </ligand>
</feature>
<keyword evidence="5 16" id="KW-0820">tRNA-binding</keyword>
<evidence type="ECO:0000256" key="9">
    <source>
        <dbReference type="ARBA" id="ARBA00022840"/>
    </source>
</evidence>
<keyword evidence="12 15" id="KW-0648">Protein biosynthesis</keyword>
<dbReference type="PROSITE" id="PS51447">
    <property type="entry name" value="FDX_ACB"/>
    <property type="match status" value="1"/>
</dbReference>
<dbReference type="PANTHER" id="PTHR10947:SF0">
    <property type="entry name" value="PHENYLALANINE--TRNA LIGASE BETA SUBUNIT"/>
    <property type="match status" value="1"/>
</dbReference>
<dbReference type="PROSITE" id="PS51483">
    <property type="entry name" value="B5"/>
    <property type="match status" value="1"/>
</dbReference>
<dbReference type="Gene3D" id="3.50.40.10">
    <property type="entry name" value="Phenylalanyl-trna Synthetase, Chain B, domain 3"/>
    <property type="match status" value="1"/>
</dbReference>
<dbReference type="GO" id="GO:0006432">
    <property type="term" value="P:phenylalanyl-tRNA aminoacylation"/>
    <property type="evidence" value="ECO:0007669"/>
    <property type="project" value="UniProtKB-UniRule"/>
</dbReference>
<dbReference type="SUPFAM" id="SSF56037">
    <property type="entry name" value="PheT/TilS domain"/>
    <property type="match status" value="1"/>
</dbReference>
<reference evidence="20" key="2">
    <citation type="submission" date="2022-06" db="EMBL/GenBank/DDBJ databases">
        <title>Thermospira aquatica gen. nov., sp. nov.</title>
        <authorList>
            <person name="Ben Ali Gam Z."/>
            <person name="Labat M."/>
        </authorList>
    </citation>
    <scope>NUCLEOTIDE SEQUENCE</scope>
    <source>
        <strain evidence="20">F1F22</strain>
    </source>
</reference>
<evidence type="ECO:0000313" key="20">
    <source>
        <dbReference type="EMBL" id="URA10708.1"/>
    </source>
</evidence>
<dbReference type="EC" id="6.1.1.20" evidence="15"/>
<reference evidence="20" key="1">
    <citation type="submission" date="2021-04" db="EMBL/GenBank/DDBJ databases">
        <authorList>
            <person name="Postec A."/>
        </authorList>
    </citation>
    <scope>NUCLEOTIDE SEQUENCE</scope>
    <source>
        <strain evidence="20">F1F22</strain>
    </source>
</reference>
<dbReference type="Pfam" id="PF03483">
    <property type="entry name" value="B3_4"/>
    <property type="match status" value="1"/>
</dbReference>
<dbReference type="Pfam" id="PF03484">
    <property type="entry name" value="B5"/>
    <property type="match status" value="1"/>
</dbReference>
<keyword evidence="7 15" id="KW-0479">Metal-binding</keyword>
<dbReference type="EMBL" id="CP073355">
    <property type="protein sequence ID" value="URA10708.1"/>
    <property type="molecule type" value="Genomic_DNA"/>
</dbReference>
<keyword evidence="4 15" id="KW-0963">Cytoplasm</keyword>
<dbReference type="SUPFAM" id="SSF50249">
    <property type="entry name" value="Nucleic acid-binding proteins"/>
    <property type="match status" value="1"/>
</dbReference>
<dbReference type="SUPFAM" id="SSF55681">
    <property type="entry name" value="Class II aaRS and biotin synthetases"/>
    <property type="match status" value="1"/>
</dbReference>
<dbReference type="Pfam" id="PF03147">
    <property type="entry name" value="FDX-ACB"/>
    <property type="match status" value="1"/>
</dbReference>
<evidence type="ECO:0000259" key="17">
    <source>
        <dbReference type="PROSITE" id="PS50886"/>
    </source>
</evidence>
<evidence type="ECO:0000256" key="10">
    <source>
        <dbReference type="ARBA" id="ARBA00022842"/>
    </source>
</evidence>
<evidence type="ECO:0000256" key="12">
    <source>
        <dbReference type="ARBA" id="ARBA00022917"/>
    </source>
</evidence>
<dbReference type="InterPro" id="IPR020825">
    <property type="entry name" value="Phe-tRNA_synthase-like_B3/B4"/>
</dbReference>
<evidence type="ECO:0000259" key="18">
    <source>
        <dbReference type="PROSITE" id="PS51447"/>
    </source>
</evidence>
<keyword evidence="13 15" id="KW-0030">Aminoacyl-tRNA synthetase</keyword>
<dbReference type="InterPro" id="IPR002547">
    <property type="entry name" value="tRNA-bd_dom"/>
</dbReference>
<dbReference type="SMART" id="SM00874">
    <property type="entry name" value="B5"/>
    <property type="match status" value="1"/>
</dbReference>
<feature type="binding site" evidence="15">
    <location>
        <position position="454"/>
    </location>
    <ligand>
        <name>Mg(2+)</name>
        <dbReference type="ChEBI" id="CHEBI:18420"/>
        <note>shared with alpha subunit</note>
    </ligand>
</feature>
<protein>
    <recommendedName>
        <fullName evidence="15">Phenylalanine--tRNA ligase beta subunit</fullName>
        <ecNumber evidence="15">6.1.1.20</ecNumber>
    </recommendedName>
    <alternativeName>
        <fullName evidence="15">Phenylalanyl-tRNA synthetase beta subunit</fullName>
        <shortName evidence="15">PheRS</shortName>
    </alternativeName>
</protein>
<evidence type="ECO:0000256" key="16">
    <source>
        <dbReference type="PROSITE-ProRule" id="PRU00209"/>
    </source>
</evidence>
<name>A0AAX3BED7_9SPIR</name>
<evidence type="ECO:0000256" key="5">
    <source>
        <dbReference type="ARBA" id="ARBA00022555"/>
    </source>
</evidence>
<keyword evidence="10 15" id="KW-0460">Magnesium</keyword>
<dbReference type="RefSeq" id="WP_271435835.1">
    <property type="nucleotide sequence ID" value="NZ_CP073355.1"/>
</dbReference>
<evidence type="ECO:0000256" key="7">
    <source>
        <dbReference type="ARBA" id="ARBA00022723"/>
    </source>
</evidence>
<gene>
    <name evidence="15" type="primary">pheT</name>
    <name evidence="20" type="ORF">KDW03_02580</name>
</gene>
<comment type="subcellular location">
    <subcellularLocation>
        <location evidence="1 15">Cytoplasm</location>
    </subcellularLocation>
</comment>
<dbReference type="Gene3D" id="2.40.50.140">
    <property type="entry name" value="Nucleic acid-binding proteins"/>
    <property type="match status" value="1"/>
</dbReference>
<evidence type="ECO:0000256" key="3">
    <source>
        <dbReference type="ARBA" id="ARBA00011209"/>
    </source>
</evidence>
<keyword evidence="11 16" id="KW-0694">RNA-binding</keyword>